<comment type="caution">
    <text evidence="3">The sequence shown here is derived from an EMBL/GenBank/DDBJ whole genome shotgun (WGS) entry which is preliminary data.</text>
</comment>
<dbReference type="EMBL" id="LSGP01000005">
    <property type="protein sequence ID" value="KYZ77931.1"/>
    <property type="molecule type" value="Genomic_DNA"/>
</dbReference>
<evidence type="ECO:0000313" key="3">
    <source>
        <dbReference type="EMBL" id="KYZ77931.1"/>
    </source>
</evidence>
<dbReference type="PANTHER" id="PTHR35146:SF1">
    <property type="entry name" value="UPF0178 PROTEIN YAII"/>
    <property type="match status" value="1"/>
</dbReference>
<dbReference type="OrthoDB" id="9798918at2"/>
<gene>
    <name evidence="3" type="ORF">AXX12_16845</name>
</gene>
<evidence type="ECO:0000256" key="1">
    <source>
        <dbReference type="ARBA" id="ARBA00008522"/>
    </source>
</evidence>
<proteinExistence type="inferred from homology"/>
<evidence type="ECO:0000256" key="2">
    <source>
        <dbReference type="HAMAP-Rule" id="MF_00489"/>
    </source>
</evidence>
<reference evidence="3 4" key="1">
    <citation type="submission" date="2016-02" db="EMBL/GenBank/DDBJ databases">
        <title>Anaerosporomusa subterraneum gen. nov., sp. nov., a spore-forming obligate anaerobe isolated from saprolite.</title>
        <authorList>
            <person name="Choi J.K."/>
            <person name="Shah M."/>
            <person name="Yee N."/>
        </authorList>
    </citation>
    <scope>NUCLEOTIDE SEQUENCE [LARGE SCALE GENOMIC DNA]</scope>
    <source>
        <strain evidence="3 4">RU4</strain>
    </source>
</reference>
<protein>
    <recommendedName>
        <fullName evidence="2">UPF0178 protein AXX12_16845</fullName>
    </recommendedName>
</protein>
<dbReference type="RefSeq" id="WP_066237432.1">
    <property type="nucleotide sequence ID" value="NZ_LSGP01000005.1"/>
</dbReference>
<dbReference type="InterPro" id="IPR003791">
    <property type="entry name" value="UPF0178"/>
</dbReference>
<comment type="similarity">
    <text evidence="1 2">Belongs to the UPF0178 family.</text>
</comment>
<dbReference type="Pfam" id="PF02639">
    <property type="entry name" value="DUF188"/>
    <property type="match status" value="1"/>
</dbReference>
<dbReference type="HAMAP" id="MF_00489">
    <property type="entry name" value="UPF0178"/>
    <property type="match status" value="1"/>
</dbReference>
<evidence type="ECO:0000313" key="4">
    <source>
        <dbReference type="Proteomes" id="UP000076268"/>
    </source>
</evidence>
<name>A0A154BVG8_ANASB</name>
<dbReference type="PANTHER" id="PTHR35146">
    <property type="entry name" value="UPF0178 PROTEIN YAII"/>
    <property type="match status" value="1"/>
</dbReference>
<keyword evidence="4" id="KW-1185">Reference proteome</keyword>
<accession>A0A154BVG8</accession>
<organism evidence="3 4">
    <name type="scientific">Anaerosporomusa subterranea</name>
    <dbReference type="NCBI Taxonomy" id="1794912"/>
    <lineage>
        <taxon>Bacteria</taxon>
        <taxon>Bacillati</taxon>
        <taxon>Bacillota</taxon>
        <taxon>Negativicutes</taxon>
        <taxon>Acetonemataceae</taxon>
        <taxon>Anaerosporomusa</taxon>
    </lineage>
</organism>
<dbReference type="Proteomes" id="UP000076268">
    <property type="component" value="Unassembled WGS sequence"/>
</dbReference>
<sequence>MRVIIDADACPKEVLVGCITLAESYGLEIFTVANFNHVVKSPNHIVVGDNSQEADIKIANLTRAGDIVVTQDWGLAALVIGKGAVCLSPSGREYKPETIEFLLEEREAKAKFRRGGNRTKGPKKRQAADDINFQVALEEIISRKG</sequence>
<dbReference type="STRING" id="1794912.AXX12_16845"/>
<dbReference type="AlphaFoldDB" id="A0A154BVG8"/>